<dbReference type="GO" id="GO:0016491">
    <property type="term" value="F:oxidoreductase activity"/>
    <property type="evidence" value="ECO:0007669"/>
    <property type="project" value="TreeGrafter"/>
</dbReference>
<feature type="domain" description="Plastocyanin-like" evidence="3">
    <location>
        <begin position="17"/>
        <end position="125"/>
    </location>
</feature>
<evidence type="ECO:0008006" key="6">
    <source>
        <dbReference type="Google" id="ProtNLM"/>
    </source>
</evidence>
<dbReference type="SUPFAM" id="SSF49503">
    <property type="entry name" value="Cupredoxins"/>
    <property type="match status" value="2"/>
</dbReference>
<evidence type="ECO:0000259" key="2">
    <source>
        <dbReference type="Pfam" id="PF00394"/>
    </source>
</evidence>
<dbReference type="Pfam" id="PF00394">
    <property type="entry name" value="Cu-oxidase"/>
    <property type="match status" value="1"/>
</dbReference>
<comment type="similarity">
    <text evidence="1">Belongs to the multicopper oxidase family.</text>
</comment>
<dbReference type="CDD" id="cd04205">
    <property type="entry name" value="CuRO_2_LCC_like"/>
    <property type="match status" value="1"/>
</dbReference>
<gene>
    <name evidence="4" type="ORF">SMN809_LOCUS34611</name>
</gene>
<dbReference type="Pfam" id="PF07732">
    <property type="entry name" value="Cu-oxidase_3"/>
    <property type="match status" value="1"/>
</dbReference>
<name>A0A8S2XFG3_9BILA</name>
<comment type="caution">
    <text evidence="4">The sequence shown here is derived from an EMBL/GenBank/DDBJ whole genome shotgun (WGS) entry which is preliminary data.</text>
</comment>
<evidence type="ECO:0000256" key="1">
    <source>
        <dbReference type="ARBA" id="ARBA00010609"/>
    </source>
</evidence>
<dbReference type="Proteomes" id="UP000676336">
    <property type="component" value="Unassembled WGS sequence"/>
</dbReference>
<reference evidence="4" key="1">
    <citation type="submission" date="2021-02" db="EMBL/GenBank/DDBJ databases">
        <authorList>
            <person name="Nowell W R."/>
        </authorList>
    </citation>
    <scope>NUCLEOTIDE SEQUENCE</scope>
</reference>
<dbReference type="PANTHER" id="PTHR11709">
    <property type="entry name" value="MULTI-COPPER OXIDASE"/>
    <property type="match status" value="1"/>
</dbReference>
<protein>
    <recommendedName>
        <fullName evidence="6">Multicopper oxidase</fullName>
    </recommendedName>
</protein>
<dbReference type="EMBL" id="CAJOBI010079938">
    <property type="protein sequence ID" value="CAF4494020.1"/>
    <property type="molecule type" value="Genomic_DNA"/>
</dbReference>
<dbReference type="InterPro" id="IPR008972">
    <property type="entry name" value="Cupredoxin"/>
</dbReference>
<sequence length="375" mass="42295">MSDAATVYQTLYIDKVYPYPQSSKPVISANYSSPGPVIEAYQGDTLVIRVINRLNVSTTLHWHGMFQIGTPDMDGAVGATQCPIPAGREFTYTFKADPAGTAWYHGHWLEQYTDGLYGPIIIRRQVEPNRAQYDREQVLMVTDWYNEPARSKLSRWYLSTNNPDGVEPLPDAIAVNGKFSQSLFIPVSGTSRIRFRVINGASLSMYKFSIDGLPLHIIELDQIDTAPYNVSSFVINVAQRVSFYIDLRELDPIYSQSGSSSTNSIFIRFQAMTEMYPVDILNYNSPYDIQRYAYPTFFNPLYLAILSLDSTNATPTYQPRDANPMPQMASLPSDSNMLAARPFNLTNYIVPNPTHYLNLVVKFAVDSKGINRGYM</sequence>
<dbReference type="PANTHER" id="PTHR11709:SF511">
    <property type="entry name" value="LACCASE"/>
    <property type="match status" value="1"/>
</dbReference>
<dbReference type="CDD" id="cd13858">
    <property type="entry name" value="CuRO_1_tcLCC2_insect_like"/>
    <property type="match status" value="1"/>
</dbReference>
<dbReference type="InterPro" id="IPR001117">
    <property type="entry name" value="Cu-oxidase_2nd"/>
</dbReference>
<proteinExistence type="inferred from homology"/>
<dbReference type="InterPro" id="IPR011707">
    <property type="entry name" value="Cu-oxidase-like_N"/>
</dbReference>
<evidence type="ECO:0000313" key="4">
    <source>
        <dbReference type="EMBL" id="CAF4494020.1"/>
    </source>
</evidence>
<dbReference type="InterPro" id="IPR045087">
    <property type="entry name" value="Cu-oxidase_fam"/>
</dbReference>
<dbReference type="AlphaFoldDB" id="A0A8S2XFG3"/>
<feature type="domain" description="Plastocyanin-like" evidence="2">
    <location>
        <begin position="136"/>
        <end position="249"/>
    </location>
</feature>
<organism evidence="4 5">
    <name type="scientific">Rotaria magnacalcarata</name>
    <dbReference type="NCBI Taxonomy" id="392030"/>
    <lineage>
        <taxon>Eukaryota</taxon>
        <taxon>Metazoa</taxon>
        <taxon>Spiralia</taxon>
        <taxon>Gnathifera</taxon>
        <taxon>Rotifera</taxon>
        <taxon>Eurotatoria</taxon>
        <taxon>Bdelloidea</taxon>
        <taxon>Philodinida</taxon>
        <taxon>Philodinidae</taxon>
        <taxon>Rotaria</taxon>
    </lineage>
</organism>
<dbReference type="Gene3D" id="2.60.40.420">
    <property type="entry name" value="Cupredoxins - blue copper proteins"/>
    <property type="match status" value="2"/>
</dbReference>
<accession>A0A8S2XFG3</accession>
<feature type="non-terminal residue" evidence="4">
    <location>
        <position position="375"/>
    </location>
</feature>
<evidence type="ECO:0000313" key="5">
    <source>
        <dbReference type="Proteomes" id="UP000676336"/>
    </source>
</evidence>
<evidence type="ECO:0000259" key="3">
    <source>
        <dbReference type="Pfam" id="PF07732"/>
    </source>
</evidence>
<dbReference type="GO" id="GO:0005507">
    <property type="term" value="F:copper ion binding"/>
    <property type="evidence" value="ECO:0007669"/>
    <property type="project" value="InterPro"/>
</dbReference>